<dbReference type="InterPro" id="IPR015310">
    <property type="entry name" value="AHSA1-like_N"/>
</dbReference>
<protein>
    <submittedName>
        <fullName evidence="4">Hsp90 co-chaperone AHA1</fullName>
    </submittedName>
</protein>
<reference evidence="4 5" key="1">
    <citation type="submission" date="2016-03" db="EMBL/GenBank/DDBJ databases">
        <title>How can Kluyveromyces marxianus grow so fast - potential evolutionary course in Saccharomyces Complex revealed by comparative genomics.</title>
        <authorList>
            <person name="Mo W."/>
            <person name="Lu W."/>
            <person name="Yang X."/>
            <person name="Qi J."/>
            <person name="Lv H."/>
        </authorList>
    </citation>
    <scope>NUCLEOTIDE SEQUENCE [LARGE SCALE GENOMIC DNA]</scope>
    <source>
        <strain evidence="4 5">FIM1</strain>
    </source>
</reference>
<evidence type="ECO:0000259" key="3">
    <source>
        <dbReference type="SMART" id="SM01000"/>
    </source>
</evidence>
<dbReference type="PANTHER" id="PTHR13009:SF22">
    <property type="entry name" value="LD43819P"/>
    <property type="match status" value="1"/>
</dbReference>
<feature type="domain" description="Activator of Hsp90 ATPase AHSA1-like N-terminal" evidence="3">
    <location>
        <begin position="13"/>
        <end position="147"/>
    </location>
</feature>
<gene>
    <name evidence="4" type="primary">AHA1</name>
    <name evidence="4" type="ORF">FIM1_3219</name>
</gene>
<dbReference type="EMBL" id="CP015058">
    <property type="protein sequence ID" value="QGN16506.1"/>
    <property type="molecule type" value="Genomic_DNA"/>
</dbReference>
<dbReference type="Pfam" id="PF09229">
    <property type="entry name" value="Aha1_N"/>
    <property type="match status" value="1"/>
</dbReference>
<feature type="region of interest" description="Disordered" evidence="2">
    <location>
        <begin position="162"/>
        <end position="217"/>
    </location>
</feature>
<dbReference type="InterPro" id="IPR036338">
    <property type="entry name" value="Aha1"/>
</dbReference>
<dbReference type="Pfam" id="PF08327">
    <property type="entry name" value="AHSA1"/>
    <property type="match status" value="1"/>
</dbReference>
<evidence type="ECO:0000256" key="1">
    <source>
        <dbReference type="ARBA" id="ARBA00006817"/>
    </source>
</evidence>
<sequence length="362" mass="40666">MVVHNPNNWHWVDKNCIDWAKKYFEERLVGLATGEATEALYARISKLSSLEGDCEVNQRKGKVISLFDLKLNLGIEGHVNDEKWEGSITIPEVAFDSDPEDYQFDISIFKENSKLSEIKPVIREKLIPQLRDIFSNFGKELLLTHANDIQVSSDKVTSEFTKSNQQSSFQNVASTGTPLKKESSSSSSAAGGKKSETSSSTGDSSQKASNSNTPKYNTTKLHLESSFQVPAVELYNTFIEKPRIEAWSRSPIQPDPSSGKLGSGSKLELNDTFKLFGGNITMKLISGEPGKNLVFDWRLNEWKQGHYSQLSMEFHESQEYHETKLIVNWSGIPIGEEDKARGNFEEYYIRSIKLTFGFGAIL</sequence>
<accession>A0ABX6EXF3</accession>
<dbReference type="PANTHER" id="PTHR13009">
    <property type="entry name" value="HEAT SHOCK PROTEIN 90 HSP90 CO-CHAPERONE AHA-1"/>
    <property type="match status" value="1"/>
</dbReference>
<dbReference type="SUPFAM" id="SSF55961">
    <property type="entry name" value="Bet v1-like"/>
    <property type="match status" value="1"/>
</dbReference>
<evidence type="ECO:0000256" key="2">
    <source>
        <dbReference type="SAM" id="MobiDB-lite"/>
    </source>
</evidence>
<dbReference type="SUPFAM" id="SSF103111">
    <property type="entry name" value="Activator of Hsp90 ATPase, Aha1"/>
    <property type="match status" value="1"/>
</dbReference>
<dbReference type="SMART" id="SM01000">
    <property type="entry name" value="Aha1_N"/>
    <property type="match status" value="1"/>
</dbReference>
<comment type="similarity">
    <text evidence="1">Belongs to the AHA1 family.</text>
</comment>
<dbReference type="Proteomes" id="UP000422736">
    <property type="component" value="Chromosome 5"/>
</dbReference>
<keyword evidence="5" id="KW-1185">Reference proteome</keyword>
<dbReference type="InterPro" id="IPR013538">
    <property type="entry name" value="ASHA1/2-like_C"/>
</dbReference>
<feature type="compositionally biased region" description="Polar residues" evidence="2">
    <location>
        <begin position="162"/>
        <end position="177"/>
    </location>
</feature>
<organism evidence="4 5">
    <name type="scientific">Kluyveromyces marxianus</name>
    <name type="common">Yeast</name>
    <name type="synonym">Candida kefyr</name>
    <dbReference type="NCBI Taxonomy" id="4911"/>
    <lineage>
        <taxon>Eukaryota</taxon>
        <taxon>Fungi</taxon>
        <taxon>Dikarya</taxon>
        <taxon>Ascomycota</taxon>
        <taxon>Saccharomycotina</taxon>
        <taxon>Saccharomycetes</taxon>
        <taxon>Saccharomycetales</taxon>
        <taxon>Saccharomycetaceae</taxon>
        <taxon>Kluyveromyces</taxon>
    </lineage>
</organism>
<dbReference type="Gene3D" id="3.15.10.20">
    <property type="entry name" value="Activator of Hsp90 ATPase Aha1, N-terminal domain"/>
    <property type="match status" value="1"/>
</dbReference>
<evidence type="ECO:0000313" key="5">
    <source>
        <dbReference type="Proteomes" id="UP000422736"/>
    </source>
</evidence>
<dbReference type="CDD" id="cd08892">
    <property type="entry name" value="SRPBCC_Aha1"/>
    <property type="match status" value="1"/>
</dbReference>
<feature type="compositionally biased region" description="Low complexity" evidence="2">
    <location>
        <begin position="184"/>
        <end position="209"/>
    </location>
</feature>
<dbReference type="InterPro" id="IPR023393">
    <property type="entry name" value="START-like_dom_sf"/>
</dbReference>
<evidence type="ECO:0000313" key="4">
    <source>
        <dbReference type="EMBL" id="QGN16506.1"/>
    </source>
</evidence>
<dbReference type="Gene3D" id="3.30.530.20">
    <property type="match status" value="1"/>
</dbReference>
<proteinExistence type="inferred from homology"/>
<name>A0ABX6EXF3_KLUMA</name>